<dbReference type="PANTHER" id="PTHR32432">
    <property type="entry name" value="CELL DIVISION PROTEIN FTSA-RELATED"/>
    <property type="match status" value="1"/>
</dbReference>
<evidence type="ECO:0008006" key="3">
    <source>
        <dbReference type="Google" id="ProtNLM"/>
    </source>
</evidence>
<gene>
    <name evidence="1" type="ORF">C2E25_05310</name>
</gene>
<dbReference type="EMBL" id="PPFX01000008">
    <property type="protein sequence ID" value="PNU20804.1"/>
    <property type="molecule type" value="Genomic_DNA"/>
</dbReference>
<sequence>MGLFQRTYLGLDIRPDELRLVSMQRRGKQRHLVTGRLLGLDDGLLSVGTREPNIADLDLFVERLREILDPVSGKEERVSVGLPDAAGRQLVTEVETIFKSRQEGCEILRWQLKASLPAEPQDVHLDYQLLEQQESGRHRLLVAVIARAVVEQYEEAFDKAGYQAAWLDFHSANLYNWYRQAVDMGDEFVLIGCDGDALSFRYQADGRVVFQRSRVAGMSAEKIFQEVNRSLAGAREMHPEINRARVYLHNDWQDAGSLVAALETVFEKEVVSVTPRFDHFGAVDLGVPEWRARGLAGAAGAAERMM</sequence>
<comment type="caution">
    <text evidence="1">The sequence shown here is derived from an EMBL/GenBank/DDBJ whole genome shotgun (WGS) entry which is preliminary data.</text>
</comment>
<evidence type="ECO:0000313" key="2">
    <source>
        <dbReference type="Proteomes" id="UP000236340"/>
    </source>
</evidence>
<dbReference type="AlphaFoldDB" id="A0A2K2HBV6"/>
<organism evidence="1 2">
    <name type="scientific">Geothermobacter hydrogeniphilus</name>
    <dbReference type="NCBI Taxonomy" id="1969733"/>
    <lineage>
        <taxon>Bacteria</taxon>
        <taxon>Pseudomonadati</taxon>
        <taxon>Thermodesulfobacteriota</taxon>
        <taxon>Desulfuromonadia</taxon>
        <taxon>Desulfuromonadales</taxon>
        <taxon>Geothermobacteraceae</taxon>
        <taxon>Geothermobacter</taxon>
    </lineage>
</organism>
<reference evidence="1 2" key="1">
    <citation type="journal article" date="2018" name="Genome Announc.">
        <title>Genome Sequence of Geothermobacter sp. HR-1 Iron Reducer from the Loihi Seamount.</title>
        <authorList>
            <person name="Smith H."/>
            <person name="Abuyen K."/>
            <person name="Tremblay J."/>
            <person name="Savalia P."/>
            <person name="Perez-Rodriguez I."/>
            <person name="Emerson D."/>
            <person name="Tully B."/>
            <person name="Amend J."/>
        </authorList>
    </citation>
    <scope>NUCLEOTIDE SEQUENCE [LARGE SCALE GENOMIC DNA]</scope>
    <source>
        <strain evidence="1 2">HR-1</strain>
    </source>
</reference>
<evidence type="ECO:0000313" key="1">
    <source>
        <dbReference type="EMBL" id="PNU20804.1"/>
    </source>
</evidence>
<dbReference type="RefSeq" id="WP_103114743.1">
    <property type="nucleotide sequence ID" value="NZ_PPFX01000008.1"/>
</dbReference>
<dbReference type="InterPro" id="IPR043129">
    <property type="entry name" value="ATPase_NBD"/>
</dbReference>
<dbReference type="InterPro" id="IPR050696">
    <property type="entry name" value="FtsA/MreB"/>
</dbReference>
<dbReference type="Gene3D" id="3.30.420.40">
    <property type="match status" value="2"/>
</dbReference>
<name>A0A2K2HBV6_9BACT</name>
<dbReference type="Gene3D" id="3.30.1490.300">
    <property type="match status" value="1"/>
</dbReference>
<dbReference type="Proteomes" id="UP000236340">
    <property type="component" value="Unassembled WGS sequence"/>
</dbReference>
<dbReference type="PANTHER" id="PTHR32432:SF3">
    <property type="entry name" value="ETHANOLAMINE UTILIZATION PROTEIN EUTJ"/>
    <property type="match status" value="1"/>
</dbReference>
<proteinExistence type="predicted"/>
<dbReference type="SUPFAM" id="SSF53067">
    <property type="entry name" value="Actin-like ATPase domain"/>
    <property type="match status" value="1"/>
</dbReference>
<accession>A0A2K2HBV6</accession>
<protein>
    <recommendedName>
        <fullName evidence="3">Type IV pilus assembly protein PilM</fullName>
    </recommendedName>
</protein>
<dbReference type="OrthoDB" id="5405299at2"/>